<dbReference type="EnsemblMetazoa" id="CapteT205333">
    <property type="protein sequence ID" value="CapteP205333"/>
    <property type="gene ID" value="CapteG205333"/>
</dbReference>
<protein>
    <recommendedName>
        <fullName evidence="3">Mediator of RNA polymerase II transcription subunit 26</fullName>
    </recommendedName>
    <alternativeName>
        <fullName evidence="8">Mediator complex subunit 26</fullName>
    </alternativeName>
</protein>
<dbReference type="PROSITE" id="PS51319">
    <property type="entry name" value="TFIIS_N"/>
    <property type="match status" value="1"/>
</dbReference>
<organism evidence="12">
    <name type="scientific">Capitella teleta</name>
    <name type="common">Polychaete worm</name>
    <dbReference type="NCBI Taxonomy" id="283909"/>
    <lineage>
        <taxon>Eukaryota</taxon>
        <taxon>Metazoa</taxon>
        <taxon>Spiralia</taxon>
        <taxon>Lophotrochozoa</taxon>
        <taxon>Annelida</taxon>
        <taxon>Polychaeta</taxon>
        <taxon>Sedentaria</taxon>
        <taxon>Scolecida</taxon>
        <taxon>Capitellidae</taxon>
        <taxon>Capitella</taxon>
    </lineage>
</organism>
<dbReference type="InterPro" id="IPR017923">
    <property type="entry name" value="TFIIS_N"/>
</dbReference>
<evidence type="ECO:0000256" key="6">
    <source>
        <dbReference type="ARBA" id="ARBA00023163"/>
    </source>
</evidence>
<dbReference type="GO" id="GO:0016592">
    <property type="term" value="C:mediator complex"/>
    <property type="evidence" value="ECO:0007669"/>
    <property type="project" value="InterPro"/>
</dbReference>
<comment type="similarity">
    <text evidence="2">Belongs to the Mediator complex subunit 26 family.</text>
</comment>
<evidence type="ECO:0000256" key="3">
    <source>
        <dbReference type="ARBA" id="ARBA00019686"/>
    </source>
</evidence>
<dbReference type="PANTHER" id="PTHR15201">
    <property type="entry name" value="CRSP70"/>
    <property type="match status" value="1"/>
</dbReference>
<dbReference type="OrthoDB" id="550309at2759"/>
<evidence type="ECO:0000313" key="13">
    <source>
        <dbReference type="EnsemblMetazoa" id="CapteP205333"/>
    </source>
</evidence>
<proteinExistence type="inferred from homology"/>
<keyword evidence="4" id="KW-0805">Transcription regulation</keyword>
<evidence type="ECO:0000256" key="7">
    <source>
        <dbReference type="ARBA" id="ARBA00023242"/>
    </source>
</evidence>
<dbReference type="InterPro" id="IPR042376">
    <property type="entry name" value="MED26"/>
</dbReference>
<dbReference type="Pfam" id="PF08711">
    <property type="entry name" value="Med26"/>
    <property type="match status" value="1"/>
</dbReference>
<dbReference type="GO" id="GO:0003712">
    <property type="term" value="F:transcription coregulator activity"/>
    <property type="evidence" value="ECO:0007669"/>
    <property type="project" value="TreeGrafter"/>
</dbReference>
<dbReference type="Proteomes" id="UP000014760">
    <property type="component" value="Unassembled WGS sequence"/>
</dbReference>
<dbReference type="SUPFAM" id="SSF47676">
    <property type="entry name" value="Conserved domain common to transcription factors TFIIS, elongin A, CRSP70"/>
    <property type="match status" value="1"/>
</dbReference>
<dbReference type="InterPro" id="IPR035441">
    <property type="entry name" value="TFIIS/LEDGF_dom_sf"/>
</dbReference>
<dbReference type="AlphaFoldDB" id="R7U5T5"/>
<dbReference type="GO" id="GO:0006357">
    <property type="term" value="P:regulation of transcription by RNA polymerase II"/>
    <property type="evidence" value="ECO:0007669"/>
    <property type="project" value="InterPro"/>
</dbReference>
<dbReference type="GO" id="GO:0010628">
    <property type="term" value="P:positive regulation of gene expression"/>
    <property type="evidence" value="ECO:0007669"/>
    <property type="project" value="TreeGrafter"/>
</dbReference>
<name>R7U5T5_CAPTE</name>
<dbReference type="EMBL" id="AMQN01025409">
    <property type="status" value="NOT_ANNOTATED_CDS"/>
    <property type="molecule type" value="Genomic_DNA"/>
</dbReference>
<dbReference type="CDD" id="cd00183">
    <property type="entry name" value="TFIIS_I"/>
    <property type="match status" value="1"/>
</dbReference>
<reference evidence="12 14" key="2">
    <citation type="journal article" date="2013" name="Nature">
        <title>Insights into bilaterian evolution from three spiralian genomes.</title>
        <authorList>
            <person name="Simakov O."/>
            <person name="Marletaz F."/>
            <person name="Cho S.J."/>
            <person name="Edsinger-Gonzales E."/>
            <person name="Havlak P."/>
            <person name="Hellsten U."/>
            <person name="Kuo D.H."/>
            <person name="Larsson T."/>
            <person name="Lv J."/>
            <person name="Arendt D."/>
            <person name="Savage R."/>
            <person name="Osoegawa K."/>
            <person name="de Jong P."/>
            <person name="Grimwood J."/>
            <person name="Chapman J.A."/>
            <person name="Shapiro H."/>
            <person name="Aerts A."/>
            <person name="Otillar R.P."/>
            <person name="Terry A.Y."/>
            <person name="Boore J.L."/>
            <person name="Grigoriev I.V."/>
            <person name="Lindberg D.R."/>
            <person name="Seaver E.C."/>
            <person name="Weisblat D.A."/>
            <person name="Putnam N.H."/>
            <person name="Rokhsar D.S."/>
        </authorList>
    </citation>
    <scope>NUCLEOTIDE SEQUENCE</scope>
    <source>
        <strain evidence="12 14">I ESC-2004</strain>
    </source>
</reference>
<dbReference type="GO" id="GO:0070847">
    <property type="term" value="C:core mediator complex"/>
    <property type="evidence" value="ECO:0007669"/>
    <property type="project" value="TreeGrafter"/>
</dbReference>
<feature type="domain" description="TFIIS N-terminal" evidence="11">
    <location>
        <begin position="7"/>
        <end position="84"/>
    </location>
</feature>
<dbReference type="Gene3D" id="1.20.930.10">
    <property type="entry name" value="Conserved domain common to transcription factors TFIIS, elongin A, CRSP70"/>
    <property type="match status" value="1"/>
</dbReference>
<evidence type="ECO:0000256" key="1">
    <source>
        <dbReference type="ARBA" id="ARBA00004123"/>
    </source>
</evidence>
<gene>
    <name evidence="12" type="ORF">CAPTEDRAFT_205333</name>
</gene>
<dbReference type="OMA" id="NSCQMPI"/>
<accession>R7U5T5</accession>
<evidence type="ECO:0000256" key="9">
    <source>
        <dbReference type="PROSITE-ProRule" id="PRU00649"/>
    </source>
</evidence>
<evidence type="ECO:0000256" key="10">
    <source>
        <dbReference type="SAM" id="MobiDB-lite"/>
    </source>
</evidence>
<dbReference type="HOGENOM" id="CLU_1536266_0_0_1"/>
<sequence length="175" mass="19000">MQCTPQDLKERLLKAVDQDHNVVNMAEVLDVFSFLEKHTISREILEQTRMGLTVNNIRRHTSNKDLAKRARALLRAWQKLLPSTQPTVNGDAHNTGNGSVLHRNVNSLVNSAESKPNSPVSRPGTPGLSHRSVPPSPGYCSRPGTPASSSTHAANTPLSSFHKSRLSPKSAIATG</sequence>
<dbReference type="EMBL" id="KB304727">
    <property type="protein sequence ID" value="ELU01735.1"/>
    <property type="molecule type" value="Genomic_DNA"/>
</dbReference>
<comment type="subcellular location">
    <subcellularLocation>
        <location evidence="1 9">Nucleus</location>
    </subcellularLocation>
</comment>
<feature type="compositionally biased region" description="Polar residues" evidence="10">
    <location>
        <begin position="110"/>
        <end position="120"/>
    </location>
</feature>
<feature type="compositionally biased region" description="Polar residues" evidence="10">
    <location>
        <begin position="146"/>
        <end position="161"/>
    </location>
</feature>
<evidence type="ECO:0000256" key="4">
    <source>
        <dbReference type="ARBA" id="ARBA00023015"/>
    </source>
</evidence>
<evidence type="ECO:0000259" key="11">
    <source>
        <dbReference type="PROSITE" id="PS51319"/>
    </source>
</evidence>
<dbReference type="PANTHER" id="PTHR15201:SF1">
    <property type="entry name" value="MEDIATOR OF RNA POLYMERASE II TRANSCRIPTION SUBUNIT 26"/>
    <property type="match status" value="1"/>
</dbReference>
<dbReference type="InterPro" id="IPR003617">
    <property type="entry name" value="TFIIS/CRSP70_N_sub"/>
</dbReference>
<reference evidence="14" key="1">
    <citation type="submission" date="2012-12" db="EMBL/GenBank/DDBJ databases">
        <authorList>
            <person name="Hellsten U."/>
            <person name="Grimwood J."/>
            <person name="Chapman J.A."/>
            <person name="Shapiro H."/>
            <person name="Aerts A."/>
            <person name="Otillar R.P."/>
            <person name="Terry A.Y."/>
            <person name="Boore J.L."/>
            <person name="Simakov O."/>
            <person name="Marletaz F."/>
            <person name="Cho S.-J."/>
            <person name="Edsinger-Gonzales E."/>
            <person name="Havlak P."/>
            <person name="Kuo D.-H."/>
            <person name="Larsson T."/>
            <person name="Lv J."/>
            <person name="Arendt D."/>
            <person name="Savage R."/>
            <person name="Osoegawa K."/>
            <person name="de Jong P."/>
            <person name="Lindberg D.R."/>
            <person name="Seaver E.C."/>
            <person name="Weisblat D.A."/>
            <person name="Putnam N.H."/>
            <person name="Grigoriev I.V."/>
            <person name="Rokhsar D.S."/>
        </authorList>
    </citation>
    <scope>NUCLEOTIDE SEQUENCE</scope>
    <source>
        <strain evidence="14">I ESC-2004</strain>
    </source>
</reference>
<evidence type="ECO:0000313" key="14">
    <source>
        <dbReference type="Proteomes" id="UP000014760"/>
    </source>
</evidence>
<evidence type="ECO:0000256" key="2">
    <source>
        <dbReference type="ARBA" id="ARBA00009681"/>
    </source>
</evidence>
<keyword evidence="6" id="KW-0804">Transcription</keyword>
<feature type="non-terminal residue" evidence="12">
    <location>
        <position position="175"/>
    </location>
</feature>
<keyword evidence="5" id="KW-0010">Activator</keyword>
<dbReference type="SMART" id="SM00509">
    <property type="entry name" value="TFS2N"/>
    <property type="match status" value="1"/>
</dbReference>
<reference evidence="13" key="3">
    <citation type="submission" date="2015-06" db="UniProtKB">
        <authorList>
            <consortium name="EnsemblMetazoa"/>
        </authorList>
    </citation>
    <scope>IDENTIFICATION</scope>
</reference>
<dbReference type="STRING" id="283909.R7U5T5"/>
<keyword evidence="7 9" id="KW-0539">Nucleus</keyword>
<feature type="region of interest" description="Disordered" evidence="10">
    <location>
        <begin position="110"/>
        <end position="175"/>
    </location>
</feature>
<evidence type="ECO:0000256" key="5">
    <source>
        <dbReference type="ARBA" id="ARBA00023159"/>
    </source>
</evidence>
<evidence type="ECO:0000256" key="8">
    <source>
        <dbReference type="ARBA" id="ARBA00031968"/>
    </source>
</evidence>
<keyword evidence="14" id="KW-1185">Reference proteome</keyword>
<evidence type="ECO:0000313" key="12">
    <source>
        <dbReference type="EMBL" id="ELU01735.1"/>
    </source>
</evidence>